<dbReference type="Pfam" id="PF22669">
    <property type="entry name" value="Exo_endo_phos2"/>
    <property type="match status" value="1"/>
</dbReference>
<dbReference type="AlphaFoldDB" id="A0A8H7ZVK6"/>
<dbReference type="Proteomes" id="UP000673691">
    <property type="component" value="Unassembled WGS sequence"/>
</dbReference>
<comment type="caution">
    <text evidence="2">The sequence shown here is derived from an EMBL/GenBank/DDBJ whole genome shotgun (WGS) entry which is preliminary data.</text>
</comment>
<feature type="domain" description="Inositol polyphosphate-related phosphatase" evidence="1">
    <location>
        <begin position="113"/>
        <end position="219"/>
    </location>
</feature>
<dbReference type="GO" id="GO:0004439">
    <property type="term" value="F:phosphatidylinositol-4,5-bisphosphate 5-phosphatase activity"/>
    <property type="evidence" value="ECO:0007669"/>
    <property type="project" value="TreeGrafter"/>
</dbReference>
<dbReference type="InterPro" id="IPR046985">
    <property type="entry name" value="IP5"/>
</dbReference>
<reference evidence="2 3" key="1">
    <citation type="journal article" name="Sci. Rep.">
        <title>Genome-scale phylogenetic analyses confirm Olpidium as the closest living zoosporic fungus to the non-flagellated, terrestrial fungi.</title>
        <authorList>
            <person name="Chang Y."/>
            <person name="Rochon D."/>
            <person name="Sekimoto S."/>
            <person name="Wang Y."/>
            <person name="Chovatia M."/>
            <person name="Sandor L."/>
            <person name="Salamov A."/>
            <person name="Grigoriev I.V."/>
            <person name="Stajich J.E."/>
            <person name="Spatafora J.W."/>
        </authorList>
    </citation>
    <scope>NUCLEOTIDE SEQUENCE [LARGE SCALE GENOMIC DNA]</scope>
    <source>
        <strain evidence="2">S191</strain>
    </source>
</reference>
<name>A0A8H7ZVK6_9FUNG</name>
<sequence>MALAGISSPYGALWPPRPSLSLHLTSAAQRKAREGTRSPLPLVDKKKEGRFRQGEANPFIHYAGVAASGHGKPLHQGEELFDLQNIKEQWVRKELEERENQFSEYHEVTILIGTWNVNSRLPSESLKPWLECDGDPELIAIGFQELDLSAEAFLVTDTYREVEWTKMIISGIEASHAARYTKVASKQLVGMLLIVLVRNDCLEHITGVAADYAGCGIMGM</sequence>
<evidence type="ECO:0000313" key="3">
    <source>
        <dbReference type="Proteomes" id="UP000673691"/>
    </source>
</evidence>
<feature type="non-terminal residue" evidence="2">
    <location>
        <position position="220"/>
    </location>
</feature>
<dbReference type="OrthoDB" id="7862313at2759"/>
<accession>A0A8H7ZVK6</accession>
<proteinExistence type="predicted"/>
<dbReference type="PANTHER" id="PTHR11200:SF300">
    <property type="entry name" value="TYPE II INOSITOL 1,4,5-TRISPHOSPHATE 5-PHOSPHATASE"/>
    <property type="match status" value="1"/>
</dbReference>
<dbReference type="Gene3D" id="3.60.10.10">
    <property type="entry name" value="Endonuclease/exonuclease/phosphatase"/>
    <property type="match status" value="1"/>
</dbReference>
<dbReference type="PANTHER" id="PTHR11200">
    <property type="entry name" value="INOSITOL 5-PHOSPHATASE"/>
    <property type="match status" value="1"/>
</dbReference>
<evidence type="ECO:0000259" key="1">
    <source>
        <dbReference type="Pfam" id="PF22669"/>
    </source>
</evidence>
<organism evidence="2 3">
    <name type="scientific">Olpidium bornovanus</name>
    <dbReference type="NCBI Taxonomy" id="278681"/>
    <lineage>
        <taxon>Eukaryota</taxon>
        <taxon>Fungi</taxon>
        <taxon>Fungi incertae sedis</taxon>
        <taxon>Olpidiomycota</taxon>
        <taxon>Olpidiomycotina</taxon>
        <taxon>Olpidiomycetes</taxon>
        <taxon>Olpidiales</taxon>
        <taxon>Olpidiaceae</taxon>
        <taxon>Olpidium</taxon>
    </lineage>
</organism>
<protein>
    <recommendedName>
        <fullName evidence="1">Inositol polyphosphate-related phosphatase domain-containing protein</fullName>
    </recommendedName>
</protein>
<dbReference type="GO" id="GO:0046856">
    <property type="term" value="P:phosphatidylinositol dephosphorylation"/>
    <property type="evidence" value="ECO:0007669"/>
    <property type="project" value="InterPro"/>
</dbReference>
<gene>
    <name evidence="2" type="ORF">BJ554DRAFT_7874</name>
</gene>
<evidence type="ECO:0000313" key="2">
    <source>
        <dbReference type="EMBL" id="KAG5460120.1"/>
    </source>
</evidence>
<keyword evidence="3" id="KW-1185">Reference proteome</keyword>
<dbReference type="InterPro" id="IPR000300">
    <property type="entry name" value="IPPc"/>
</dbReference>
<dbReference type="EMBL" id="JAEFCI010005745">
    <property type="protein sequence ID" value="KAG5460120.1"/>
    <property type="molecule type" value="Genomic_DNA"/>
</dbReference>
<dbReference type="SUPFAM" id="SSF56219">
    <property type="entry name" value="DNase I-like"/>
    <property type="match status" value="1"/>
</dbReference>
<dbReference type="InterPro" id="IPR036691">
    <property type="entry name" value="Endo/exonu/phosph_ase_sf"/>
</dbReference>